<dbReference type="AlphaFoldDB" id="X0SB55"/>
<accession>X0SB55</accession>
<dbReference type="PANTHER" id="PTHR43104">
    <property type="entry name" value="L-2-HYDROXYGLUTARATE DEHYDROGENASE, MITOCHONDRIAL"/>
    <property type="match status" value="1"/>
</dbReference>
<evidence type="ECO:0000256" key="1">
    <source>
        <dbReference type="ARBA" id="ARBA00001974"/>
    </source>
</evidence>
<dbReference type="NCBIfam" id="NF008726">
    <property type="entry name" value="PRK11728.1"/>
    <property type="match status" value="1"/>
</dbReference>
<dbReference type="GO" id="GO:0047545">
    <property type="term" value="F:(S)-2-hydroxyglutarate dehydrogenase activity"/>
    <property type="evidence" value="ECO:0007669"/>
    <property type="project" value="TreeGrafter"/>
</dbReference>
<keyword evidence="4" id="KW-0560">Oxidoreductase</keyword>
<evidence type="ECO:0000256" key="4">
    <source>
        <dbReference type="ARBA" id="ARBA00023002"/>
    </source>
</evidence>
<keyword evidence="3" id="KW-0274">FAD</keyword>
<dbReference type="GO" id="GO:0005737">
    <property type="term" value="C:cytoplasm"/>
    <property type="evidence" value="ECO:0007669"/>
    <property type="project" value="TreeGrafter"/>
</dbReference>
<dbReference type="SUPFAM" id="SSF51905">
    <property type="entry name" value="FAD/NAD(P)-binding domain"/>
    <property type="match status" value="1"/>
</dbReference>
<dbReference type="PANTHER" id="PTHR43104:SF2">
    <property type="entry name" value="L-2-HYDROXYGLUTARATE DEHYDROGENASE, MITOCHONDRIAL"/>
    <property type="match status" value="1"/>
</dbReference>
<dbReference type="EMBL" id="BARS01004109">
    <property type="protein sequence ID" value="GAF73142.1"/>
    <property type="molecule type" value="Genomic_DNA"/>
</dbReference>
<evidence type="ECO:0000256" key="2">
    <source>
        <dbReference type="ARBA" id="ARBA00022630"/>
    </source>
</evidence>
<organism evidence="7">
    <name type="scientific">marine sediment metagenome</name>
    <dbReference type="NCBI Taxonomy" id="412755"/>
    <lineage>
        <taxon>unclassified sequences</taxon>
        <taxon>metagenomes</taxon>
        <taxon>ecological metagenomes</taxon>
    </lineage>
</organism>
<evidence type="ECO:0000259" key="6">
    <source>
        <dbReference type="Pfam" id="PF01266"/>
    </source>
</evidence>
<dbReference type="InterPro" id="IPR036188">
    <property type="entry name" value="FAD/NAD-bd_sf"/>
</dbReference>
<dbReference type="InterPro" id="IPR006076">
    <property type="entry name" value="FAD-dep_OxRdtase"/>
</dbReference>
<proteinExistence type="inferred from homology"/>
<gene>
    <name evidence="7" type="ORF">S01H1_08006</name>
</gene>
<dbReference type="Gene3D" id="3.30.9.10">
    <property type="entry name" value="D-Amino Acid Oxidase, subunit A, domain 2"/>
    <property type="match status" value="1"/>
</dbReference>
<sequence>MKQKYNFDIVVIGGGIVGLASAYKIAHNHSGISIAVLEKEDKLATHQTGHNSGVIHSGLYYKPGSNKAKTCAKGRKELVAFAKEQRIRYEICGKIIVATREKELANLEQIFRNGLENEIEGIEKIGPHEIKEIEPFCYGIAGIRVPCTGIIDFTEVAKKLGELIEAKGKNKVLKSHKVLACERLDYFTNVVTNKGTLASRYIINCSGLQCDRVAKMAGVEAKMRIVPFRGDYYELTEEAKEKVKSLIYPVPDPAFPFLGVHFTRKIDGSVECGPNAVFSFKREGYGKTDFSLRDAWDALSYWGIWKMFFRNWKYGLSEYTRAFSRKLFLRQLQRLIPSLGADDIKPGNASVRAQAVGWDGEPIDDFRIERREGSIHVLNAPSPAATASLAIGDYINEMAAEQFNL</sequence>
<reference evidence="7" key="1">
    <citation type="journal article" date="2014" name="Front. Microbiol.">
        <title>High frequency of phylogenetically diverse reductive dehalogenase-homologous genes in deep subseafloor sedimentary metagenomes.</title>
        <authorList>
            <person name="Kawai M."/>
            <person name="Futagami T."/>
            <person name="Toyoda A."/>
            <person name="Takaki Y."/>
            <person name="Nishi S."/>
            <person name="Hori S."/>
            <person name="Arai W."/>
            <person name="Tsubouchi T."/>
            <person name="Morono Y."/>
            <person name="Uchiyama I."/>
            <person name="Ito T."/>
            <person name="Fujiyama A."/>
            <person name="Inagaki F."/>
            <person name="Takami H."/>
        </authorList>
    </citation>
    <scope>NUCLEOTIDE SEQUENCE</scope>
    <source>
        <strain evidence="7">Expedition CK06-06</strain>
    </source>
</reference>
<comment type="cofactor">
    <cofactor evidence="1">
        <name>FAD</name>
        <dbReference type="ChEBI" id="CHEBI:57692"/>
    </cofactor>
</comment>
<feature type="domain" description="FAD dependent oxidoreductase" evidence="6">
    <location>
        <begin position="8"/>
        <end position="397"/>
    </location>
</feature>
<evidence type="ECO:0000256" key="3">
    <source>
        <dbReference type="ARBA" id="ARBA00022827"/>
    </source>
</evidence>
<evidence type="ECO:0000256" key="5">
    <source>
        <dbReference type="ARBA" id="ARBA00037941"/>
    </source>
</evidence>
<protein>
    <recommendedName>
        <fullName evidence="6">FAD dependent oxidoreductase domain-containing protein</fullName>
    </recommendedName>
</protein>
<name>X0SB55_9ZZZZ</name>
<dbReference type="Gene3D" id="3.50.50.60">
    <property type="entry name" value="FAD/NAD(P)-binding domain"/>
    <property type="match status" value="1"/>
</dbReference>
<keyword evidence="2" id="KW-0285">Flavoprotein</keyword>
<dbReference type="Pfam" id="PF01266">
    <property type="entry name" value="DAO"/>
    <property type="match status" value="1"/>
</dbReference>
<comment type="similarity">
    <text evidence="5">Belongs to the L2HGDH family.</text>
</comment>
<comment type="caution">
    <text evidence="7">The sequence shown here is derived from an EMBL/GenBank/DDBJ whole genome shotgun (WGS) entry which is preliminary data.</text>
</comment>
<evidence type="ECO:0000313" key="7">
    <source>
        <dbReference type="EMBL" id="GAF73142.1"/>
    </source>
</evidence>